<dbReference type="Gene3D" id="1.10.8.540">
    <property type="entry name" value="FHIPEP family, domain 3"/>
    <property type="match status" value="1"/>
</dbReference>
<keyword evidence="8" id="KW-0969">Cilium</keyword>
<name>A0ABM6M4H9_9SPHN</name>
<keyword evidence="4 7" id="KW-0812">Transmembrane</keyword>
<organism evidence="8 9">
    <name type="scientific">Blastomonas fulva</name>
    <dbReference type="NCBI Taxonomy" id="1550728"/>
    <lineage>
        <taxon>Bacteria</taxon>
        <taxon>Pseudomonadati</taxon>
        <taxon>Pseudomonadota</taxon>
        <taxon>Alphaproteobacteria</taxon>
        <taxon>Sphingomonadales</taxon>
        <taxon>Sphingomonadaceae</taxon>
        <taxon>Blastomonas</taxon>
    </lineage>
</organism>
<dbReference type="GeneID" id="303484718"/>
<keyword evidence="8" id="KW-0282">Flagellum</keyword>
<keyword evidence="7" id="KW-1005">Bacterial flagellum biogenesis</keyword>
<dbReference type="InterPro" id="IPR042193">
    <property type="entry name" value="FHIPEP_3"/>
</dbReference>
<dbReference type="Gene3D" id="3.40.50.12790">
    <property type="entry name" value="FHIPEP family, domain 4"/>
    <property type="match status" value="1"/>
</dbReference>
<evidence type="ECO:0000256" key="3">
    <source>
        <dbReference type="ARBA" id="ARBA00022475"/>
    </source>
</evidence>
<keyword evidence="7" id="KW-1006">Bacterial flagellum protein export</keyword>
<keyword evidence="7" id="KW-0653">Protein transport</keyword>
<keyword evidence="5 7" id="KW-1133">Transmembrane helix</keyword>
<dbReference type="PROSITE" id="PS00994">
    <property type="entry name" value="FHIPEP"/>
    <property type="match status" value="1"/>
</dbReference>
<dbReference type="Pfam" id="PF00771">
    <property type="entry name" value="FHIPEP"/>
    <property type="match status" value="1"/>
</dbReference>
<evidence type="ECO:0000313" key="9">
    <source>
        <dbReference type="Proteomes" id="UP000258016"/>
    </source>
</evidence>
<feature type="transmembrane region" description="Helical" evidence="7">
    <location>
        <begin position="21"/>
        <end position="40"/>
    </location>
</feature>
<protein>
    <recommendedName>
        <fullName evidence="7">Flagellar biosynthesis protein FlhA</fullName>
    </recommendedName>
</protein>
<dbReference type="PANTHER" id="PTHR30161">
    <property type="entry name" value="FLAGELLAR EXPORT PROTEIN, MEMBRANE FLHA SUBUNIT-RELATED"/>
    <property type="match status" value="1"/>
</dbReference>
<keyword evidence="3 7" id="KW-1003">Cell membrane</keyword>
<dbReference type="NCBIfam" id="TIGR01398">
    <property type="entry name" value="FlhA"/>
    <property type="match status" value="1"/>
</dbReference>
<feature type="transmembrane region" description="Helical" evidence="7">
    <location>
        <begin position="46"/>
        <end position="65"/>
    </location>
</feature>
<feature type="transmembrane region" description="Helical" evidence="7">
    <location>
        <begin position="281"/>
        <end position="301"/>
    </location>
</feature>
<dbReference type="InterPro" id="IPR006301">
    <property type="entry name" value="FlhA"/>
</dbReference>
<keyword evidence="9" id="KW-1185">Reference proteome</keyword>
<feature type="transmembrane region" description="Helical" evidence="7">
    <location>
        <begin position="117"/>
        <end position="140"/>
    </location>
</feature>
<comment type="subcellular location">
    <subcellularLocation>
        <location evidence="1 7">Cell membrane</location>
        <topology evidence="1 7">Multi-pass membrane protein</topology>
    </subcellularLocation>
</comment>
<dbReference type="PIRSF" id="PIRSF005419">
    <property type="entry name" value="FlhA"/>
    <property type="match status" value="1"/>
</dbReference>
<dbReference type="PRINTS" id="PR00949">
    <property type="entry name" value="TYPE3IMAPROT"/>
</dbReference>
<evidence type="ECO:0000256" key="6">
    <source>
        <dbReference type="ARBA" id="ARBA00023136"/>
    </source>
</evidence>
<dbReference type="EMBL" id="CP020083">
    <property type="protein sequence ID" value="ASR50724.1"/>
    <property type="molecule type" value="Genomic_DNA"/>
</dbReference>
<comment type="function">
    <text evidence="7">Required for formation of the rod structure of the flagellar apparatus. Together with FliI and FliH, may constitute the export apparatus of flagellin.</text>
</comment>
<comment type="caution">
    <text evidence="7">Lacks conserved residue(s) required for the propagation of feature annotation.</text>
</comment>
<evidence type="ECO:0000256" key="1">
    <source>
        <dbReference type="ARBA" id="ARBA00004651"/>
    </source>
</evidence>
<keyword evidence="7" id="KW-0813">Transport</keyword>
<sequence length="707" mass="75023">MTPAPNTSVSKLGGILAMSRGAILPLTTLLLVVFLILPVPALVLDIGFIFNIMISLAVLMVALNVTKPLDFSSFPTVLLFATLLRLGLNVASTRVVLVNGHEGGAAAGHVIEAFGSLLIGGDYIVGIFVFAILMIINLVVITKGAGRVSEVSARFTLDAMPGKQMAIDADLNAGLMTPEEAKARRVEVATEADFYGSMDGASKFVKGDAVAGVLILVVNIVGGIILGMVSHGLSISEAASNYTMLAIGDALVAQVPALLLSIAAASIVTRVNSPFDLPGQISGQFGIAKAWVPVAAILGIMGLLPGMPHLIILPAAAVAGFIAWKLSRPKPLVIEDAAPAAPENPNAIDWQDVSDGAMLGIDVGYGLVPLVDERRDAPLMRRVTGIRKQISKELGFVIPLVRIKDDMSLPANHYRITIGGTIVAEDEIWPDDLLALDSGDIDTPIEGRPCKDPTFGMDAVWISSDMRAEAIVAGYTVVDAATVMATHLNQMVRLNAAQLFGMDETKKLLETLKESSPELVDGLTPQPLSLFTISAVCRELLREGVPLRDFRRICSAMVEAAGEGTTVPQIVEGVRQRIGSIIIQSLVPVNLPLPVVTLDAELETLLAQSLRVAGDAAFPIEPGLAQRILGAIEQAARPLMLEQRNYALVTSPLARKPLADLLRPRFPDTPVLSFRELPDDKPVEVVATVGGQTQYRAPQAEHSFSRG</sequence>
<feature type="transmembrane region" description="Helical" evidence="7">
    <location>
        <begin position="209"/>
        <end position="230"/>
    </location>
</feature>
<proteinExistence type="inferred from homology"/>
<dbReference type="RefSeq" id="WP_117351544.1">
    <property type="nucleotide sequence ID" value="NZ_CP020083.1"/>
</dbReference>
<gene>
    <name evidence="7" type="primary">flhA</name>
    <name evidence="8" type="ORF">B5J99_03920</name>
</gene>
<dbReference type="Gene3D" id="3.40.30.60">
    <property type="entry name" value="FHIPEP family, domain 1"/>
    <property type="match status" value="1"/>
</dbReference>
<dbReference type="PANTHER" id="PTHR30161:SF1">
    <property type="entry name" value="FLAGELLAR BIOSYNTHESIS PROTEIN FLHA-RELATED"/>
    <property type="match status" value="1"/>
</dbReference>
<dbReference type="Proteomes" id="UP000258016">
    <property type="component" value="Chromosome"/>
</dbReference>
<evidence type="ECO:0000256" key="2">
    <source>
        <dbReference type="ARBA" id="ARBA00008835"/>
    </source>
</evidence>
<dbReference type="InterPro" id="IPR042196">
    <property type="entry name" value="FHIPEP_4"/>
</dbReference>
<feature type="transmembrane region" description="Helical" evidence="7">
    <location>
        <begin position="250"/>
        <end position="269"/>
    </location>
</feature>
<dbReference type="InterPro" id="IPR042194">
    <property type="entry name" value="FHIPEP_1"/>
</dbReference>
<evidence type="ECO:0000256" key="4">
    <source>
        <dbReference type="ARBA" id="ARBA00022692"/>
    </source>
</evidence>
<evidence type="ECO:0000256" key="7">
    <source>
        <dbReference type="RuleBase" id="RU364093"/>
    </source>
</evidence>
<dbReference type="InterPro" id="IPR025505">
    <property type="entry name" value="FHIPEP_CS"/>
</dbReference>
<dbReference type="InterPro" id="IPR001712">
    <property type="entry name" value="T3SS_FHIPEP"/>
</dbReference>
<reference evidence="8 9" key="1">
    <citation type="submission" date="2017-03" db="EMBL/GenBank/DDBJ databases">
        <title>Complete genome sequence of Blastomonas fulva degrading microcsystin LR.</title>
        <authorList>
            <person name="Lee H.-g."/>
            <person name="Jin L."/>
            <person name="oh H.-M."/>
        </authorList>
    </citation>
    <scope>NUCLEOTIDE SEQUENCE [LARGE SCALE GENOMIC DNA]</scope>
    <source>
        <strain evidence="8 9">T2</strain>
    </source>
</reference>
<evidence type="ECO:0000313" key="8">
    <source>
        <dbReference type="EMBL" id="ASR50724.1"/>
    </source>
</evidence>
<evidence type="ECO:0000256" key="5">
    <source>
        <dbReference type="ARBA" id="ARBA00022989"/>
    </source>
</evidence>
<keyword evidence="8" id="KW-0966">Cell projection</keyword>
<keyword evidence="6 7" id="KW-0472">Membrane</keyword>
<comment type="similarity">
    <text evidence="2 7">Belongs to the FHIPEP (flagella/HR/invasion proteins export pore) family.</text>
</comment>
<accession>A0ABM6M4H9</accession>